<gene>
    <name evidence="5" type="ORF">EAS56_07160</name>
    <name evidence="4" type="ORF">XH91_29595</name>
</gene>
<dbReference type="Proteomes" id="UP000290401">
    <property type="component" value="Unassembled WGS sequence"/>
</dbReference>
<evidence type="ECO:0000313" key="4">
    <source>
        <dbReference type="EMBL" id="QAU49105.1"/>
    </source>
</evidence>
<sequence>MALRMVGLVRAKGGGFVARKSIPADVRDEYARLYKVRWEAQLRIPAGTPAPFAKTQHGEWLAEIETRIAALRAQQNGEGQPLTRLNAIALAGRWYVWFVRQHEANPGPVKYWKEFGDHLTWNVLYPEAPDSFLENSKADRNWEWAKEPEVREAVRPQVAELARVATFLAGEGMALNSTAYALFVDAVSDNLMPAISVLQKRASGDYSRDDNPDTFPAFTDGPVRASGVSCWELFEAFVLAVKPADKTVIRWRAVFLEMQRQFAEVGANGITEDAARDWIRGLIGEERQAITVREIWLSSARRVFGWAREHKKIGQNPFKEVRVDVPRKAQTREDGRSFTDAEAKIILNASLAIEKPITPTERTRRWVPWLCAYSGARPGEITQLRGIDIEDRKGLYVMKLTPEAGTIKTGKPRVVPIHEHLIAQGFIEMIKQVGKGALFYNDKTPQRPIVDPLKPPRPRSDTARAHLGTWVRELGVDDPHISPNHAWRHTFKRIADEAGIPEKMNDAITGHTQATEGRKYGTPNVTAMADALKKFPRYSLE</sequence>
<dbReference type="Pfam" id="PF00589">
    <property type="entry name" value="Phage_integrase"/>
    <property type="match status" value="1"/>
</dbReference>
<dbReference type="SUPFAM" id="SSF56349">
    <property type="entry name" value="DNA breaking-rejoining enzymes"/>
    <property type="match status" value="1"/>
</dbReference>
<dbReference type="InterPro" id="IPR002104">
    <property type="entry name" value="Integrase_catalytic"/>
</dbReference>
<dbReference type="GO" id="GO:0003677">
    <property type="term" value="F:DNA binding"/>
    <property type="evidence" value="ECO:0007669"/>
    <property type="project" value="InterPro"/>
</dbReference>
<keyword evidence="1" id="KW-0229">DNA integration</keyword>
<dbReference type="Gene3D" id="1.10.443.10">
    <property type="entry name" value="Intergrase catalytic core"/>
    <property type="match status" value="1"/>
</dbReference>
<evidence type="ECO:0000259" key="3">
    <source>
        <dbReference type="PROSITE" id="PS51898"/>
    </source>
</evidence>
<dbReference type="RefSeq" id="WP_128953855.1">
    <property type="nucleotide sequence ID" value="NZ_CP030053.1"/>
</dbReference>
<keyword evidence="7" id="KW-1185">Reference proteome</keyword>
<feature type="domain" description="Tyr recombinase" evidence="3">
    <location>
        <begin position="333"/>
        <end position="533"/>
    </location>
</feature>
<dbReference type="KEGG" id="bgz:XH91_29595"/>
<dbReference type="InterPro" id="IPR013762">
    <property type="entry name" value="Integrase-like_cat_sf"/>
</dbReference>
<dbReference type="EMBL" id="RDQZ01000004">
    <property type="protein sequence ID" value="RXH15803.1"/>
    <property type="molecule type" value="Genomic_DNA"/>
</dbReference>
<dbReference type="InterPro" id="IPR011010">
    <property type="entry name" value="DNA_brk_join_enz"/>
</dbReference>
<dbReference type="GO" id="GO:0006310">
    <property type="term" value="P:DNA recombination"/>
    <property type="evidence" value="ECO:0007669"/>
    <property type="project" value="UniProtKB-KW"/>
</dbReference>
<dbReference type="GO" id="GO:0015074">
    <property type="term" value="P:DNA integration"/>
    <property type="evidence" value="ECO:0007669"/>
    <property type="project" value="UniProtKB-KW"/>
</dbReference>
<proteinExistence type="predicted"/>
<dbReference type="PANTHER" id="PTHR30349:SF64">
    <property type="entry name" value="PROPHAGE INTEGRASE INTD-RELATED"/>
    <property type="match status" value="1"/>
</dbReference>
<keyword evidence="2" id="KW-0233">DNA recombination</keyword>
<accession>A0AAE6CAY4</accession>
<evidence type="ECO:0000313" key="7">
    <source>
        <dbReference type="Proteomes" id="UP000290401"/>
    </source>
</evidence>
<dbReference type="InterPro" id="IPR050090">
    <property type="entry name" value="Tyrosine_recombinase_XerCD"/>
</dbReference>
<dbReference type="Proteomes" id="UP000288972">
    <property type="component" value="Chromosome"/>
</dbReference>
<name>A0AAE6CAY4_9BRAD</name>
<protein>
    <recommendedName>
        <fullName evidence="3">Tyr recombinase domain-containing protein</fullName>
    </recommendedName>
</protein>
<dbReference type="AlphaFoldDB" id="A0AAE6CAY4"/>
<organism evidence="4 6">
    <name type="scientific">Bradyrhizobium guangzhouense</name>
    <dbReference type="NCBI Taxonomy" id="1325095"/>
    <lineage>
        <taxon>Bacteria</taxon>
        <taxon>Pseudomonadati</taxon>
        <taxon>Pseudomonadota</taxon>
        <taxon>Alphaproteobacteria</taxon>
        <taxon>Hyphomicrobiales</taxon>
        <taxon>Nitrobacteraceae</taxon>
        <taxon>Bradyrhizobium</taxon>
    </lineage>
</organism>
<reference evidence="4 6" key="1">
    <citation type="submission" date="2018-06" db="EMBL/GenBank/DDBJ databases">
        <title>Comparative genomics of rhizobia nodulating Arachis hypogaea in China.</title>
        <authorList>
            <person name="Li Y."/>
        </authorList>
    </citation>
    <scope>NUCLEOTIDE SEQUENCE [LARGE SCALE GENOMIC DNA]</scope>
    <source>
        <strain evidence="4 6">CCBAU 51670</strain>
    </source>
</reference>
<dbReference type="PANTHER" id="PTHR30349">
    <property type="entry name" value="PHAGE INTEGRASE-RELATED"/>
    <property type="match status" value="1"/>
</dbReference>
<reference evidence="5 7" key="2">
    <citation type="submission" date="2018-10" db="EMBL/GenBank/DDBJ databases">
        <title>Bradyrhizobium sp. nov., effective nodules isolated from peanut in China.</title>
        <authorList>
            <person name="Li Y."/>
        </authorList>
    </citation>
    <scope>NUCLEOTIDE SEQUENCE [LARGE SCALE GENOMIC DNA]</scope>
    <source>
        <strain evidence="5 7">CCBAU 53426</strain>
    </source>
</reference>
<evidence type="ECO:0000256" key="2">
    <source>
        <dbReference type="ARBA" id="ARBA00023172"/>
    </source>
</evidence>
<dbReference type="EMBL" id="CP030053">
    <property type="protein sequence ID" value="QAU49105.1"/>
    <property type="molecule type" value="Genomic_DNA"/>
</dbReference>
<dbReference type="PROSITE" id="PS51898">
    <property type="entry name" value="TYR_RECOMBINASE"/>
    <property type="match status" value="1"/>
</dbReference>
<evidence type="ECO:0000313" key="6">
    <source>
        <dbReference type="Proteomes" id="UP000288972"/>
    </source>
</evidence>
<evidence type="ECO:0000256" key="1">
    <source>
        <dbReference type="ARBA" id="ARBA00022908"/>
    </source>
</evidence>
<evidence type="ECO:0000313" key="5">
    <source>
        <dbReference type="EMBL" id="RXH15803.1"/>
    </source>
</evidence>